<feature type="region of interest" description="Disordered" evidence="1">
    <location>
        <begin position="110"/>
        <end position="131"/>
    </location>
</feature>
<accession>A0A0A9W1B5</accession>
<proteinExistence type="predicted"/>
<name>A0A0A9W1B5_LYGHE</name>
<gene>
    <name evidence="2" type="primary">NOS2</name>
    <name evidence="2" type="ORF">CM83_100785</name>
</gene>
<dbReference type="AlphaFoldDB" id="A0A0A9W1B5"/>
<evidence type="ECO:0000313" key="2">
    <source>
        <dbReference type="EMBL" id="JAG00258.1"/>
    </source>
</evidence>
<dbReference type="EMBL" id="GBHO01043346">
    <property type="protein sequence ID" value="JAG00258.1"/>
    <property type="molecule type" value="Transcribed_RNA"/>
</dbReference>
<sequence>MGVGGCVQQGTERKVVHTMDTGSLCKKKNKKNIGNSLLDMQRIVGAGSSGVGGFQRTKRWNRRMGVESRKLVGLETNSHHSGRGYTVTTVHQHTYTEQWKPMSHLQRVYRSRESSSGAVAKSTIGLEDAAE</sequence>
<organism evidence="2">
    <name type="scientific">Lygus hesperus</name>
    <name type="common">Western plant bug</name>
    <dbReference type="NCBI Taxonomy" id="30085"/>
    <lineage>
        <taxon>Eukaryota</taxon>
        <taxon>Metazoa</taxon>
        <taxon>Ecdysozoa</taxon>
        <taxon>Arthropoda</taxon>
        <taxon>Hexapoda</taxon>
        <taxon>Insecta</taxon>
        <taxon>Pterygota</taxon>
        <taxon>Neoptera</taxon>
        <taxon>Paraneoptera</taxon>
        <taxon>Hemiptera</taxon>
        <taxon>Heteroptera</taxon>
        <taxon>Panheteroptera</taxon>
        <taxon>Cimicomorpha</taxon>
        <taxon>Miridae</taxon>
        <taxon>Mirini</taxon>
        <taxon>Lygus</taxon>
    </lineage>
</organism>
<reference evidence="2" key="1">
    <citation type="journal article" date="2014" name="PLoS ONE">
        <title>Transcriptome-Based Identification of ABC Transporters in the Western Tarnished Plant Bug Lygus hesperus.</title>
        <authorList>
            <person name="Hull J.J."/>
            <person name="Chaney K."/>
            <person name="Geib S.M."/>
            <person name="Fabrick J.A."/>
            <person name="Brent C.S."/>
            <person name="Walsh D."/>
            <person name="Lavine L.C."/>
        </authorList>
    </citation>
    <scope>NUCLEOTIDE SEQUENCE</scope>
</reference>
<evidence type="ECO:0000256" key="1">
    <source>
        <dbReference type="SAM" id="MobiDB-lite"/>
    </source>
</evidence>
<protein>
    <submittedName>
        <fullName evidence="2">Nitric oxide synthase, inducible</fullName>
    </submittedName>
</protein>
<reference evidence="2" key="2">
    <citation type="submission" date="2014-07" db="EMBL/GenBank/DDBJ databases">
        <authorList>
            <person name="Hull J."/>
        </authorList>
    </citation>
    <scope>NUCLEOTIDE SEQUENCE</scope>
</reference>